<accession>A0A2T2P3B1</accession>
<evidence type="ECO:0000313" key="2">
    <source>
        <dbReference type="Proteomes" id="UP000240883"/>
    </source>
</evidence>
<keyword evidence="2" id="KW-1185">Reference proteome</keyword>
<protein>
    <submittedName>
        <fullName evidence="1">Uncharacterized protein</fullName>
    </submittedName>
</protein>
<dbReference type="AlphaFoldDB" id="A0A2T2P3B1"/>
<evidence type="ECO:0000313" key="1">
    <source>
        <dbReference type="EMBL" id="PSN72119.1"/>
    </source>
</evidence>
<dbReference type="Proteomes" id="UP000240883">
    <property type="component" value="Unassembled WGS sequence"/>
</dbReference>
<dbReference type="OrthoDB" id="3762348at2759"/>
<proteinExistence type="predicted"/>
<reference evidence="1 2" key="1">
    <citation type="journal article" date="2018" name="Front. Microbiol.">
        <title>Genome-Wide Analysis of Corynespora cassiicola Leaf Fall Disease Putative Effectors.</title>
        <authorList>
            <person name="Lopez D."/>
            <person name="Ribeiro S."/>
            <person name="Label P."/>
            <person name="Fumanal B."/>
            <person name="Venisse J.S."/>
            <person name="Kohler A."/>
            <person name="de Oliveira R.R."/>
            <person name="Labutti K."/>
            <person name="Lipzen A."/>
            <person name="Lail K."/>
            <person name="Bauer D."/>
            <person name="Ohm R.A."/>
            <person name="Barry K.W."/>
            <person name="Spatafora J."/>
            <person name="Grigoriev I.V."/>
            <person name="Martin F.M."/>
            <person name="Pujade-Renaud V."/>
        </authorList>
    </citation>
    <scope>NUCLEOTIDE SEQUENCE [LARGE SCALE GENOMIC DNA]</scope>
    <source>
        <strain evidence="1 2">Philippines</strain>
    </source>
</reference>
<gene>
    <name evidence="1" type="ORF">BS50DRAFT_657936</name>
</gene>
<sequence length="226" mass="25512">MPRQTPGVQLQYRSYLHPMSIYHVSIAIMPLKELFYHLKNSEIGFLRTMIGEDPPSSPAEGDETPFGSIEVIYMPLVLAKGGSSLGFRITDGKKKTIEWLCFGGPVQDRIEGMEKDGHRVFDFVAKLEKSDSPKRGVVSGHKEHRDLFESLEYGELRLFNLKLTWRNKVQELQAAMEKSGRTARARVQDQMETVRTEVGNMVVSVPKGAQYIQSTRGAIPLEATDR</sequence>
<name>A0A2T2P3B1_CORCC</name>
<dbReference type="EMBL" id="KZ678130">
    <property type="protein sequence ID" value="PSN72119.1"/>
    <property type="molecule type" value="Genomic_DNA"/>
</dbReference>
<organism evidence="1 2">
    <name type="scientific">Corynespora cassiicola Philippines</name>
    <dbReference type="NCBI Taxonomy" id="1448308"/>
    <lineage>
        <taxon>Eukaryota</taxon>
        <taxon>Fungi</taxon>
        <taxon>Dikarya</taxon>
        <taxon>Ascomycota</taxon>
        <taxon>Pezizomycotina</taxon>
        <taxon>Dothideomycetes</taxon>
        <taxon>Pleosporomycetidae</taxon>
        <taxon>Pleosporales</taxon>
        <taxon>Corynesporascaceae</taxon>
        <taxon>Corynespora</taxon>
    </lineage>
</organism>